<dbReference type="AlphaFoldDB" id="A0A821RP54"/>
<keyword evidence="2" id="KW-1185">Reference proteome</keyword>
<name>A0A821RP54_9NEOP</name>
<reference evidence="1" key="1">
    <citation type="submission" date="2021-02" db="EMBL/GenBank/DDBJ databases">
        <authorList>
            <person name="Steward A R."/>
        </authorList>
    </citation>
    <scope>NUCLEOTIDE SEQUENCE</scope>
</reference>
<organism evidence="1 2">
    <name type="scientific">Pieris macdunnoughi</name>
    <dbReference type="NCBI Taxonomy" id="345717"/>
    <lineage>
        <taxon>Eukaryota</taxon>
        <taxon>Metazoa</taxon>
        <taxon>Ecdysozoa</taxon>
        <taxon>Arthropoda</taxon>
        <taxon>Hexapoda</taxon>
        <taxon>Insecta</taxon>
        <taxon>Pterygota</taxon>
        <taxon>Neoptera</taxon>
        <taxon>Endopterygota</taxon>
        <taxon>Lepidoptera</taxon>
        <taxon>Glossata</taxon>
        <taxon>Ditrysia</taxon>
        <taxon>Papilionoidea</taxon>
        <taxon>Pieridae</taxon>
        <taxon>Pierinae</taxon>
        <taxon>Pieris</taxon>
    </lineage>
</organism>
<evidence type="ECO:0000313" key="2">
    <source>
        <dbReference type="Proteomes" id="UP000663880"/>
    </source>
</evidence>
<sequence>MTSDKKMESKGTQIHLPLISRGSRGEISDKVTFSQVKSPPEQLNNGQVLGLFDSGEYAKIEYNVTV</sequence>
<accession>A0A821RP54</accession>
<dbReference type="OrthoDB" id="7393890at2759"/>
<gene>
    <name evidence="1" type="ORF">PMACD_LOCUS6641</name>
</gene>
<comment type="caution">
    <text evidence="1">The sequence shown here is derived from an EMBL/GenBank/DDBJ whole genome shotgun (WGS) entry which is preliminary data.</text>
</comment>
<protein>
    <submittedName>
        <fullName evidence="1">Uncharacterized protein</fullName>
    </submittedName>
</protein>
<dbReference type="Proteomes" id="UP000663880">
    <property type="component" value="Unassembled WGS sequence"/>
</dbReference>
<dbReference type="EMBL" id="CAJOBZ010000015">
    <property type="protein sequence ID" value="CAF4846091.1"/>
    <property type="molecule type" value="Genomic_DNA"/>
</dbReference>
<proteinExistence type="predicted"/>
<evidence type="ECO:0000313" key="1">
    <source>
        <dbReference type="EMBL" id="CAF4846091.1"/>
    </source>
</evidence>